<evidence type="ECO:0000313" key="3">
    <source>
        <dbReference type="Proteomes" id="UP000036938"/>
    </source>
</evidence>
<dbReference type="PATRIC" id="fig|1317121.7.peg.1460"/>
<sequence>MLRFVLALVLSMPAALAAQERRPSHCIAIAESAPSVQFVHFGPEIVHLASAHSEEAVPPETVRLRYLQHASFLIETHGGLTAITDFTGFTGARGFVPDVVTMNHAHSSHWTASPSDDIPHVLRGWSEQFGIAIDHYLDLGEMLIRNVSTDIRSAFAGTEENGNSIFVFEVAGLCVGHLGHLHHIPSDEQFAALGRLDVVMAPVDGGLTLPLPEMITVLKRLRSSIVIPMHWFSGFSLRAFAQGMEGEFEVLVLDVPYLDVSLRSLPRSPTVMILQPQFVFDLD</sequence>
<feature type="chain" id="PRO_5005554230" evidence="1">
    <location>
        <begin position="18"/>
        <end position="283"/>
    </location>
</feature>
<reference evidence="2 3" key="1">
    <citation type="journal article" date="2015" name="Int. J. Syst. Evol. Microbiol.">
        <title>Aestuariivita atlantica sp. nov., isolated from deep sea sediment of the Atlantic Ocean.</title>
        <authorList>
            <person name="Li G."/>
            <person name="Lai Q."/>
            <person name="Du Y."/>
            <person name="Liu X."/>
            <person name="Sun F."/>
            <person name="Shao Z."/>
        </authorList>
    </citation>
    <scope>NUCLEOTIDE SEQUENCE [LARGE SCALE GENOMIC DNA]</scope>
    <source>
        <strain evidence="2 3">22II-S11-z3</strain>
    </source>
</reference>
<dbReference type="RefSeq" id="WP_050529811.1">
    <property type="nucleotide sequence ID" value="NZ_AQQZ01000002.1"/>
</dbReference>
<dbReference type="Proteomes" id="UP000036938">
    <property type="component" value="Unassembled WGS sequence"/>
</dbReference>
<protein>
    <submittedName>
        <fullName evidence="2">Zn-dependent hydrolase</fullName>
    </submittedName>
</protein>
<keyword evidence="3" id="KW-1185">Reference proteome</keyword>
<name>A0A0L1JSR4_9RHOB</name>
<dbReference type="AlphaFoldDB" id="A0A0L1JSR4"/>
<feature type="signal peptide" evidence="1">
    <location>
        <begin position="1"/>
        <end position="17"/>
    </location>
</feature>
<organism evidence="2 3">
    <name type="scientific">Pseudaestuariivita atlantica</name>
    <dbReference type="NCBI Taxonomy" id="1317121"/>
    <lineage>
        <taxon>Bacteria</taxon>
        <taxon>Pseudomonadati</taxon>
        <taxon>Pseudomonadota</taxon>
        <taxon>Alphaproteobacteria</taxon>
        <taxon>Rhodobacterales</taxon>
        <taxon>Paracoccaceae</taxon>
        <taxon>Pseudaestuariivita</taxon>
    </lineage>
</organism>
<dbReference type="PANTHER" id="PTHR39189">
    <property type="entry name" value="UPF0173 METAL-DEPENDENT HYDROLASE YTKL"/>
    <property type="match status" value="1"/>
</dbReference>
<comment type="caution">
    <text evidence="2">The sequence shown here is derived from an EMBL/GenBank/DDBJ whole genome shotgun (WGS) entry which is preliminary data.</text>
</comment>
<evidence type="ECO:0000256" key="1">
    <source>
        <dbReference type="SAM" id="SignalP"/>
    </source>
</evidence>
<dbReference type="STRING" id="1317121.ATO11_05410"/>
<evidence type="ECO:0000313" key="2">
    <source>
        <dbReference type="EMBL" id="KNG94824.1"/>
    </source>
</evidence>
<dbReference type="PANTHER" id="PTHR39189:SF1">
    <property type="entry name" value="UPF0173 METAL-DEPENDENT HYDROLASE YTKL"/>
    <property type="match status" value="1"/>
</dbReference>
<dbReference type="Pfam" id="PF13483">
    <property type="entry name" value="Lactamase_B_3"/>
    <property type="match status" value="1"/>
</dbReference>
<accession>A0A0L1JSR4</accession>
<dbReference type="Gene3D" id="3.60.15.10">
    <property type="entry name" value="Ribonuclease Z/Hydroxyacylglutathione hydrolase-like"/>
    <property type="match status" value="1"/>
</dbReference>
<proteinExistence type="predicted"/>
<dbReference type="InterPro" id="IPR036866">
    <property type="entry name" value="RibonucZ/Hydroxyglut_hydro"/>
</dbReference>
<dbReference type="GO" id="GO:0016787">
    <property type="term" value="F:hydrolase activity"/>
    <property type="evidence" value="ECO:0007669"/>
    <property type="project" value="UniProtKB-KW"/>
</dbReference>
<dbReference type="OrthoDB" id="7343000at2"/>
<dbReference type="SUPFAM" id="SSF56281">
    <property type="entry name" value="Metallo-hydrolase/oxidoreductase"/>
    <property type="match status" value="1"/>
</dbReference>
<dbReference type="EMBL" id="AQQZ01000002">
    <property type="protein sequence ID" value="KNG94824.1"/>
    <property type="molecule type" value="Genomic_DNA"/>
</dbReference>
<keyword evidence="1" id="KW-0732">Signal</keyword>
<keyword evidence="2" id="KW-0378">Hydrolase</keyword>
<gene>
    <name evidence="2" type="ORF">ATO11_05410</name>
</gene>